<organism evidence="4 5">
    <name type="scientific">Synoicihabitans lomoniglobus</name>
    <dbReference type="NCBI Taxonomy" id="2909285"/>
    <lineage>
        <taxon>Bacteria</taxon>
        <taxon>Pseudomonadati</taxon>
        <taxon>Verrucomicrobiota</taxon>
        <taxon>Opitutia</taxon>
        <taxon>Opitutales</taxon>
        <taxon>Opitutaceae</taxon>
        <taxon>Synoicihabitans</taxon>
    </lineage>
</organism>
<dbReference type="PIRSF" id="PIRSF002674">
    <property type="entry name" value="VSP"/>
    <property type="match status" value="1"/>
</dbReference>
<dbReference type="EMBL" id="CP119075">
    <property type="protein sequence ID" value="WED65212.1"/>
    <property type="molecule type" value="Genomic_DNA"/>
</dbReference>
<evidence type="ECO:0000256" key="3">
    <source>
        <dbReference type="SAM" id="SignalP"/>
    </source>
</evidence>
<reference evidence="4" key="1">
    <citation type="submission" date="2023-03" db="EMBL/GenBank/DDBJ databases">
        <title>Lomoglobus Profundus gen. nov., sp. nov., a novel member of the phylum Verrucomicrobia, isolated from deep-marine sediment of South China Sea.</title>
        <authorList>
            <person name="Ahmad T."/>
            <person name="Ishaq S.E."/>
            <person name="Wang F."/>
        </authorList>
    </citation>
    <scope>NUCLEOTIDE SEQUENCE</scope>
    <source>
        <strain evidence="4">LMO-M01</strain>
    </source>
</reference>
<keyword evidence="5" id="KW-1185">Reference proteome</keyword>
<sequence>MRRSFARALVVGLVLVSVALRAEEPLNLSRAKAAVKAYYDDGGYQNDLSQVAAQAIDWIEKRAAAKQADERLVMVFDVDETVLSNYPEMLREDFGYDPARWVEWVEEAAAPALIPVREVYRAALRSGVDVIFLTGRKDPEERAGTMKNLKSTAMGTYAKLILRTKGEADTAAARKSARRAEIEAEGWTIIGTIGDQYSDLSGGHAERVFKLPNPFYFVP</sequence>
<keyword evidence="1 3" id="KW-0732">Signal</keyword>
<dbReference type="PANTHER" id="PTHR31284:SF10">
    <property type="entry name" value="ACID PHOSPHATASE-LIKE PROTEIN"/>
    <property type="match status" value="1"/>
</dbReference>
<feature type="chain" id="PRO_5042084540" evidence="3">
    <location>
        <begin position="23"/>
        <end position="219"/>
    </location>
</feature>
<keyword evidence="2" id="KW-0325">Glycoprotein</keyword>
<accession>A0AAF0A1P1</accession>
<evidence type="ECO:0000313" key="5">
    <source>
        <dbReference type="Proteomes" id="UP001218638"/>
    </source>
</evidence>
<feature type="signal peptide" evidence="3">
    <location>
        <begin position="1"/>
        <end position="22"/>
    </location>
</feature>
<gene>
    <name evidence="4" type="ORF">PXH66_22975</name>
</gene>
<evidence type="ECO:0000313" key="4">
    <source>
        <dbReference type="EMBL" id="WED65212.1"/>
    </source>
</evidence>
<proteinExistence type="predicted"/>
<dbReference type="InterPro" id="IPR005519">
    <property type="entry name" value="Acid_phosphat_B-like"/>
</dbReference>
<dbReference type="InterPro" id="IPR014403">
    <property type="entry name" value="APS1/VSP"/>
</dbReference>
<dbReference type="InterPro" id="IPR023214">
    <property type="entry name" value="HAD_sf"/>
</dbReference>
<dbReference type="SUPFAM" id="SSF56784">
    <property type="entry name" value="HAD-like"/>
    <property type="match status" value="1"/>
</dbReference>
<protein>
    <submittedName>
        <fullName evidence="4">HAD family acid phosphatase</fullName>
    </submittedName>
</protein>
<evidence type="ECO:0000256" key="2">
    <source>
        <dbReference type="ARBA" id="ARBA00023180"/>
    </source>
</evidence>
<dbReference type="Proteomes" id="UP001218638">
    <property type="component" value="Chromosome"/>
</dbReference>
<dbReference type="InterPro" id="IPR036412">
    <property type="entry name" value="HAD-like_sf"/>
</dbReference>
<dbReference type="Pfam" id="PF03767">
    <property type="entry name" value="Acid_phosphat_B"/>
    <property type="match status" value="1"/>
</dbReference>
<dbReference type="PANTHER" id="PTHR31284">
    <property type="entry name" value="ACID PHOSPHATASE-LIKE PROTEIN"/>
    <property type="match status" value="1"/>
</dbReference>
<dbReference type="Gene3D" id="3.40.50.1000">
    <property type="entry name" value="HAD superfamily/HAD-like"/>
    <property type="match status" value="1"/>
</dbReference>
<dbReference type="RefSeq" id="WP_330928259.1">
    <property type="nucleotide sequence ID" value="NZ_CP119075.1"/>
</dbReference>
<name>A0AAF0A1P1_9BACT</name>
<evidence type="ECO:0000256" key="1">
    <source>
        <dbReference type="ARBA" id="ARBA00022729"/>
    </source>
</evidence>
<dbReference type="KEGG" id="slom:PXH66_22975"/>
<dbReference type="AlphaFoldDB" id="A0AAF0A1P1"/>